<dbReference type="Gene3D" id="1.20.120.1530">
    <property type="match status" value="1"/>
</dbReference>
<name>W0DZU9_9GAMM</name>
<evidence type="ECO:0008006" key="13">
    <source>
        <dbReference type="Google" id="ProtNLM"/>
    </source>
</evidence>
<evidence type="ECO:0000313" key="12">
    <source>
        <dbReference type="Proteomes" id="UP000005380"/>
    </source>
</evidence>
<organism evidence="11 12">
    <name type="scientific">Thiomicrospira aerophila AL3</name>
    <dbReference type="NCBI Taxonomy" id="717772"/>
    <lineage>
        <taxon>Bacteria</taxon>
        <taxon>Pseudomonadati</taxon>
        <taxon>Pseudomonadota</taxon>
        <taxon>Gammaproteobacteria</taxon>
        <taxon>Thiotrichales</taxon>
        <taxon>Piscirickettsiaceae</taxon>
        <taxon>Thiomicrospira</taxon>
    </lineage>
</organism>
<keyword evidence="8" id="KW-0472">Membrane</keyword>
<evidence type="ECO:0000256" key="7">
    <source>
        <dbReference type="SAM" id="MobiDB-lite"/>
    </source>
</evidence>
<gene>
    <name evidence="11" type="ORF">THIAE_09220</name>
</gene>
<feature type="coiled-coil region" evidence="6">
    <location>
        <begin position="587"/>
        <end position="614"/>
    </location>
</feature>
<evidence type="ECO:0000256" key="2">
    <source>
        <dbReference type="ARBA" id="ARBA00022481"/>
    </source>
</evidence>
<dbReference type="InterPro" id="IPR004089">
    <property type="entry name" value="MCPsignal_dom"/>
</dbReference>
<dbReference type="CDD" id="cd06225">
    <property type="entry name" value="HAMP"/>
    <property type="match status" value="1"/>
</dbReference>
<keyword evidence="2" id="KW-0488">Methylation</keyword>
<dbReference type="SUPFAM" id="SSF58104">
    <property type="entry name" value="Methyl-accepting chemotaxis protein (MCP) signaling domain"/>
    <property type="match status" value="1"/>
</dbReference>
<feature type="compositionally biased region" description="Low complexity" evidence="7">
    <location>
        <begin position="810"/>
        <end position="841"/>
    </location>
</feature>
<dbReference type="PROSITE" id="PS50885">
    <property type="entry name" value="HAMP"/>
    <property type="match status" value="3"/>
</dbReference>
<protein>
    <recommendedName>
        <fullName evidence="13">Methyl-accepting chemotaxis protein</fullName>
    </recommendedName>
</protein>
<dbReference type="FunFam" id="1.10.287.950:FF:000001">
    <property type="entry name" value="Methyl-accepting chemotaxis sensory transducer"/>
    <property type="match status" value="1"/>
</dbReference>
<evidence type="ECO:0000256" key="5">
    <source>
        <dbReference type="PROSITE-ProRule" id="PRU00284"/>
    </source>
</evidence>
<dbReference type="SMART" id="SM00283">
    <property type="entry name" value="MA"/>
    <property type="match status" value="1"/>
</dbReference>
<evidence type="ECO:0000256" key="6">
    <source>
        <dbReference type="SAM" id="Coils"/>
    </source>
</evidence>
<feature type="transmembrane region" description="Helical" evidence="8">
    <location>
        <begin position="12"/>
        <end position="34"/>
    </location>
</feature>
<dbReference type="Proteomes" id="UP000005380">
    <property type="component" value="Chromosome"/>
</dbReference>
<keyword evidence="12" id="KW-1185">Reference proteome</keyword>
<evidence type="ECO:0000259" key="10">
    <source>
        <dbReference type="PROSITE" id="PS50885"/>
    </source>
</evidence>
<comment type="subcellular location">
    <subcellularLocation>
        <location evidence="1">Membrane</location>
    </subcellularLocation>
</comment>
<dbReference type="GO" id="GO:0007165">
    <property type="term" value="P:signal transduction"/>
    <property type="evidence" value="ECO:0007669"/>
    <property type="project" value="UniProtKB-KW"/>
</dbReference>
<sequence>MKFADLALKTKVSIFTISLGVLMAIVIGIKMYYLNILPTQAATQEQLLNESRIHVEKAIDLKVQSGILGATALSMQPQLIEALYVEERDDLLDFFGSIRDNFRNKSNFNNIATILFSADGRMLIRSWELDSFGQDASNSPIIQRVMQERQSYAALGVGARGVGVVAVAPINDGDTQLGMVSVLQGLASTVSDFKGIETDWVLLIDQAYIDTYFPGFDVVANNKKIGSNHILANNNWFDPAAVAMLERYFTAVEGDKEQVFLAEGKVVMDLPAFDERGEVMGRHILIRDEGYLLDPINAATSEAWFTLAAILIGLLLLIGIVIFLVNHMVINPLKQVQGLVQQVTREGRFGVQTEVKSKDEVGQTIAAINSLLASVDHSLNESNLVVSALAKGDFSKRIEGEYVGDLAELKNGVNRSVENIVAVMNQIAGAMEALSKGEFDYKFSAAGEGEYAQIMNYAQQAMAQTDQLIAEINHAMAAMQAGNYQAHIDVEAHGQLAVMRDRVNDSIANLDKAIKDITRIVVAQSEGDLTQQITHEYKGDLDVLKQAINRSLAQLSAMVDQSIQASMVVRSASEEVSKGAHDLSQRVQQQAAALEQTSATMDEMNEAIQNNTENTEMASKSVLDIRDQAAQGQKVMTQTIQAMEEIESASQQIGDIVHLIDSIAFQTNLLALNASVEAARAGDQGRGFAVVAGEVRNLAQKSAESAKNIKVLIDSSVEKVNNGTQLATDLEKRLAMMADNINQVTGMIEQIANASGQQAEGIGQVHQAINEIDSVTQQNAALVEQTSAAAESMSDQATQLEETMRFFRTSHSSSPAPRLAPAAVQSSASLPKPAAKSMSKPTTKPAASKKQADDDWAEF</sequence>
<keyword evidence="6" id="KW-0175">Coiled coil</keyword>
<dbReference type="InParanoid" id="W0DZU9"/>
<dbReference type="HOGENOM" id="CLU_016611_0_0_6"/>
<evidence type="ECO:0000313" key="11">
    <source>
        <dbReference type="EMBL" id="AHF02376.1"/>
    </source>
</evidence>
<feature type="domain" description="HAMP" evidence="10">
    <location>
        <begin position="327"/>
        <end position="380"/>
    </location>
</feature>
<dbReference type="GO" id="GO:0006935">
    <property type="term" value="P:chemotaxis"/>
    <property type="evidence" value="ECO:0007669"/>
    <property type="project" value="TreeGrafter"/>
</dbReference>
<feature type="coiled-coil region" evidence="6">
    <location>
        <begin position="765"/>
        <end position="803"/>
    </location>
</feature>
<dbReference type="PANTHER" id="PTHR43531">
    <property type="entry name" value="PROTEIN ICFG"/>
    <property type="match status" value="1"/>
</dbReference>
<dbReference type="eggNOG" id="COG0840">
    <property type="taxonomic scope" value="Bacteria"/>
</dbReference>
<dbReference type="EMBL" id="CP007030">
    <property type="protein sequence ID" value="AHF02376.1"/>
    <property type="molecule type" value="Genomic_DNA"/>
</dbReference>
<dbReference type="PROSITE" id="PS50111">
    <property type="entry name" value="CHEMOTAXIS_TRANSDUC_2"/>
    <property type="match status" value="1"/>
</dbReference>
<dbReference type="Pfam" id="PF18947">
    <property type="entry name" value="HAMP_2"/>
    <property type="match status" value="1"/>
</dbReference>
<dbReference type="InterPro" id="IPR003660">
    <property type="entry name" value="HAMP_dom"/>
</dbReference>
<dbReference type="SMART" id="SM00304">
    <property type="entry name" value="HAMP"/>
    <property type="match status" value="3"/>
</dbReference>
<evidence type="ECO:0000256" key="3">
    <source>
        <dbReference type="ARBA" id="ARBA00023224"/>
    </source>
</evidence>
<feature type="domain" description="HAMP" evidence="10">
    <location>
        <begin position="508"/>
        <end position="560"/>
    </location>
</feature>
<evidence type="ECO:0000256" key="4">
    <source>
        <dbReference type="ARBA" id="ARBA00029447"/>
    </source>
</evidence>
<dbReference type="InterPro" id="IPR029151">
    <property type="entry name" value="Sensor-like_sf"/>
</dbReference>
<feature type="domain" description="Methyl-accepting transducer" evidence="9">
    <location>
        <begin position="565"/>
        <end position="794"/>
    </location>
</feature>
<dbReference type="Gene3D" id="6.10.340.10">
    <property type="match status" value="1"/>
</dbReference>
<dbReference type="RefSeq" id="WP_006460841.1">
    <property type="nucleotide sequence ID" value="NZ_CP007030.1"/>
</dbReference>
<dbReference type="CDD" id="cd11386">
    <property type="entry name" value="MCP_signal"/>
    <property type="match status" value="1"/>
</dbReference>
<keyword evidence="3 5" id="KW-0807">Transducer</keyword>
<dbReference type="InterPro" id="IPR051310">
    <property type="entry name" value="MCP_chemotaxis"/>
</dbReference>
<dbReference type="KEGG" id="tao:THIAE_09220"/>
<keyword evidence="8" id="KW-1133">Transmembrane helix</keyword>
<dbReference type="Pfam" id="PF14827">
    <property type="entry name" value="dCache_3"/>
    <property type="match status" value="1"/>
</dbReference>
<dbReference type="PANTHER" id="PTHR43531:SF14">
    <property type="entry name" value="METHYL-ACCEPTING CHEMOTAXIS PROTEIN I-RELATED"/>
    <property type="match status" value="1"/>
</dbReference>
<feature type="transmembrane region" description="Helical" evidence="8">
    <location>
        <begin position="303"/>
        <end position="325"/>
    </location>
</feature>
<accession>W0DZU9</accession>
<dbReference type="GO" id="GO:0004888">
    <property type="term" value="F:transmembrane signaling receptor activity"/>
    <property type="evidence" value="ECO:0007669"/>
    <property type="project" value="TreeGrafter"/>
</dbReference>
<dbReference type="Gene3D" id="1.10.287.950">
    <property type="entry name" value="Methyl-accepting chemotaxis protein"/>
    <property type="match status" value="1"/>
</dbReference>
<feature type="region of interest" description="Disordered" evidence="7">
    <location>
        <begin position="807"/>
        <end position="859"/>
    </location>
</feature>
<dbReference type="Pfam" id="PF00015">
    <property type="entry name" value="MCPsignal"/>
    <property type="match status" value="1"/>
</dbReference>
<comment type="similarity">
    <text evidence="4">Belongs to the methyl-accepting chemotaxis (MCP) protein family.</text>
</comment>
<proteinExistence type="inferred from homology"/>
<evidence type="ECO:0000259" key="9">
    <source>
        <dbReference type="PROSITE" id="PS50111"/>
    </source>
</evidence>
<dbReference type="OrthoDB" id="6433966at2"/>
<keyword evidence="8" id="KW-0812">Transmembrane</keyword>
<dbReference type="SUPFAM" id="SSF103190">
    <property type="entry name" value="Sensory domain-like"/>
    <property type="match status" value="1"/>
</dbReference>
<dbReference type="STRING" id="717772.THIAE_09220"/>
<feature type="domain" description="HAMP" evidence="10">
    <location>
        <begin position="385"/>
        <end position="425"/>
    </location>
</feature>
<dbReference type="GO" id="GO:0005886">
    <property type="term" value="C:plasma membrane"/>
    <property type="evidence" value="ECO:0007669"/>
    <property type="project" value="TreeGrafter"/>
</dbReference>
<evidence type="ECO:0000256" key="1">
    <source>
        <dbReference type="ARBA" id="ARBA00004370"/>
    </source>
</evidence>
<reference evidence="11 12" key="1">
    <citation type="submission" date="2013-12" db="EMBL/GenBank/DDBJ databases">
        <authorList>
            <consortium name="DOE Joint Genome Institute"/>
            <person name="Kappler U."/>
            <person name="Huntemann M."/>
            <person name="Han J."/>
            <person name="Chen A."/>
            <person name="Kyrpides N."/>
            <person name="Mavromatis K."/>
            <person name="Markowitz V."/>
            <person name="Palaniappan K."/>
            <person name="Ivanova N."/>
            <person name="Schaumberg A."/>
            <person name="Pati A."/>
            <person name="Liolios K."/>
            <person name="Nordberg H.P."/>
            <person name="Cantor M.N."/>
            <person name="Hua S.X."/>
            <person name="Woyke T."/>
        </authorList>
    </citation>
    <scope>NUCLEOTIDE SEQUENCE [LARGE SCALE GENOMIC DNA]</scope>
    <source>
        <strain evidence="12">AL2</strain>
    </source>
</reference>
<dbReference type="AlphaFoldDB" id="W0DZU9"/>
<evidence type="ECO:0000256" key="8">
    <source>
        <dbReference type="SAM" id="Phobius"/>
    </source>
</evidence>
<dbReference type="InterPro" id="IPR029150">
    <property type="entry name" value="dCache_3"/>
</dbReference>